<feature type="signal peptide" evidence="3">
    <location>
        <begin position="1"/>
        <end position="19"/>
    </location>
</feature>
<proteinExistence type="predicted"/>
<feature type="region of interest" description="Disordered" evidence="1">
    <location>
        <begin position="351"/>
        <end position="378"/>
    </location>
</feature>
<feature type="region of interest" description="Disordered" evidence="1">
    <location>
        <begin position="516"/>
        <end position="573"/>
    </location>
</feature>
<comment type="caution">
    <text evidence="4">The sequence shown here is derived from an EMBL/GenBank/DDBJ whole genome shotgun (WGS) entry which is preliminary data.</text>
</comment>
<feature type="region of interest" description="Disordered" evidence="1">
    <location>
        <begin position="217"/>
        <end position="291"/>
    </location>
</feature>
<feature type="compositionally biased region" description="Acidic residues" evidence="1">
    <location>
        <begin position="664"/>
        <end position="677"/>
    </location>
</feature>
<feature type="region of interest" description="Disordered" evidence="1">
    <location>
        <begin position="664"/>
        <end position="683"/>
    </location>
</feature>
<evidence type="ECO:0000256" key="1">
    <source>
        <dbReference type="SAM" id="MobiDB-lite"/>
    </source>
</evidence>
<evidence type="ECO:0000256" key="3">
    <source>
        <dbReference type="SAM" id="SignalP"/>
    </source>
</evidence>
<keyword evidence="2" id="KW-0812">Transmembrane</keyword>
<accession>A0AAV5TU26</accession>
<evidence type="ECO:0000313" key="5">
    <source>
        <dbReference type="Proteomes" id="UP001432027"/>
    </source>
</evidence>
<feature type="compositionally biased region" description="Polar residues" evidence="1">
    <location>
        <begin position="277"/>
        <end position="291"/>
    </location>
</feature>
<feature type="compositionally biased region" description="Acidic residues" evidence="1">
    <location>
        <begin position="425"/>
        <end position="436"/>
    </location>
</feature>
<feature type="compositionally biased region" description="Low complexity" evidence="1">
    <location>
        <begin position="231"/>
        <end position="244"/>
    </location>
</feature>
<keyword evidence="2" id="KW-1133">Transmembrane helix</keyword>
<organism evidence="4 5">
    <name type="scientific">Pristionchus entomophagus</name>
    <dbReference type="NCBI Taxonomy" id="358040"/>
    <lineage>
        <taxon>Eukaryota</taxon>
        <taxon>Metazoa</taxon>
        <taxon>Ecdysozoa</taxon>
        <taxon>Nematoda</taxon>
        <taxon>Chromadorea</taxon>
        <taxon>Rhabditida</taxon>
        <taxon>Rhabditina</taxon>
        <taxon>Diplogasteromorpha</taxon>
        <taxon>Diplogasteroidea</taxon>
        <taxon>Neodiplogasteridae</taxon>
        <taxon>Pristionchus</taxon>
    </lineage>
</organism>
<gene>
    <name evidence="4" type="ORF">PENTCL1PPCAC_20124</name>
</gene>
<feature type="region of interest" description="Disordered" evidence="1">
    <location>
        <begin position="414"/>
        <end position="442"/>
    </location>
</feature>
<keyword evidence="3" id="KW-0732">Signal</keyword>
<sequence length="759" mass="86009">MMKITVVLLAALSLQVARCDDYDEPKPVSCEDRCLRIHERSLERIGFSKVGADRYIDKPNSDQKTMRGVCWKQYDYFYCMKGCKKSLEHEKYARHVKSRCKHSIEDLETGLSCLFKYRSFLEIRCSSFLNEAIRLKQADEPDLLPDRETCRYLHLNALCLENSVGSFCPQATPFFRRLNLRDFFLNHILPPDDELFDDEDLDSCQMKDFVKEALEGVKVSPRRMGEEEETTTTSQQSSSSPSSTNVSYELDDDEDDDDSEESWPASSTPPPAIVRTLSPSTRGHSSVQTSTTSNFVYTTPTRKQASSTLVGTVATSAFPIHITKEQAMRTSTARAGEQRGQRITVTPKSLTTTTTVRPTTTEPSSTTSRRRLFDSDEDFSQTPPNFLWGSFRGENYKLARNYSESFPPDAQFVTPVTVESSSTFGDEDGSRDDSEDYGNPQVIDIDRDEEPVTVTGKPVKTTTIVRLIDEKRKSTAKRVDEDRSSPVYEHAVDTQLQPTTLSRRLHLEPAEATTILWKPESTTTLKSTSSKESSTESRVLPTDSDVDEDDGDDENEIRIKPEPTEDAMEDSKSPAFHPATHGFAVVDSEELVDRNEAENNFDRALQLEKEDDDSNEMRTGVDEQLEFEPIMITTTSTTSEPFTPLINGGRVAVKSIKQFKAIGEEESSQDWTEDPNVDDSHVDLGDVDDYDKEVYLTSEMLPDESRDSEIRRRINFILAYTSLFFILLLLVVCCVIVVIVKNRRNVRMDDRPYKMHDSL</sequence>
<name>A0AAV5TU26_9BILA</name>
<keyword evidence="2" id="KW-0472">Membrane</keyword>
<feature type="chain" id="PRO_5043988945" evidence="3">
    <location>
        <begin position="20"/>
        <end position="759"/>
    </location>
</feature>
<keyword evidence="5" id="KW-1185">Reference proteome</keyword>
<reference evidence="4" key="1">
    <citation type="submission" date="2023-10" db="EMBL/GenBank/DDBJ databases">
        <title>Genome assembly of Pristionchus species.</title>
        <authorList>
            <person name="Yoshida K."/>
            <person name="Sommer R.J."/>
        </authorList>
    </citation>
    <scope>NUCLEOTIDE SEQUENCE</scope>
    <source>
        <strain evidence="4">RS0144</strain>
    </source>
</reference>
<feature type="compositionally biased region" description="Acidic residues" evidence="1">
    <location>
        <begin position="249"/>
        <end position="261"/>
    </location>
</feature>
<evidence type="ECO:0000313" key="4">
    <source>
        <dbReference type="EMBL" id="GMS97949.1"/>
    </source>
</evidence>
<feature type="compositionally biased region" description="Low complexity" evidence="1">
    <location>
        <begin position="351"/>
        <end position="367"/>
    </location>
</feature>
<dbReference type="AlphaFoldDB" id="A0AAV5TU26"/>
<dbReference type="EMBL" id="BTSX01000005">
    <property type="protein sequence ID" value="GMS97949.1"/>
    <property type="molecule type" value="Genomic_DNA"/>
</dbReference>
<feature type="compositionally biased region" description="Acidic residues" evidence="1">
    <location>
        <begin position="544"/>
        <end position="555"/>
    </location>
</feature>
<protein>
    <submittedName>
        <fullName evidence="4">Uncharacterized protein</fullName>
    </submittedName>
</protein>
<dbReference type="Proteomes" id="UP001432027">
    <property type="component" value="Unassembled WGS sequence"/>
</dbReference>
<feature type="compositionally biased region" description="Low complexity" evidence="1">
    <location>
        <begin position="520"/>
        <end position="532"/>
    </location>
</feature>
<feature type="transmembrane region" description="Helical" evidence="2">
    <location>
        <begin position="717"/>
        <end position="740"/>
    </location>
</feature>
<evidence type="ECO:0000256" key="2">
    <source>
        <dbReference type="SAM" id="Phobius"/>
    </source>
</evidence>